<name>A0A645EIM8_9ZZZZ</name>
<dbReference type="GO" id="GO:0005524">
    <property type="term" value="F:ATP binding"/>
    <property type="evidence" value="ECO:0007669"/>
    <property type="project" value="InterPro"/>
</dbReference>
<gene>
    <name evidence="5" type="primary">lysU_6</name>
    <name evidence="5" type="ORF">SDC9_149087</name>
</gene>
<dbReference type="AlphaFoldDB" id="A0A645EIM8"/>
<evidence type="ECO:0000259" key="4">
    <source>
        <dbReference type="Pfam" id="PF00152"/>
    </source>
</evidence>
<protein>
    <submittedName>
        <fullName evidence="5">Lysine--tRNA ligase, heat inducible</fullName>
        <ecNumber evidence="5">6.1.1.6</ecNumber>
    </submittedName>
</protein>
<dbReference type="GO" id="GO:0005829">
    <property type="term" value="C:cytosol"/>
    <property type="evidence" value="ECO:0007669"/>
    <property type="project" value="TreeGrafter"/>
</dbReference>
<dbReference type="Gene3D" id="3.30.930.10">
    <property type="entry name" value="Bira Bifunctional Protein, Domain 2"/>
    <property type="match status" value="1"/>
</dbReference>
<evidence type="ECO:0000256" key="1">
    <source>
        <dbReference type="ARBA" id="ARBA00022598"/>
    </source>
</evidence>
<evidence type="ECO:0000256" key="2">
    <source>
        <dbReference type="ARBA" id="ARBA00022741"/>
    </source>
</evidence>
<keyword evidence="3" id="KW-0067">ATP-binding</keyword>
<feature type="domain" description="Aminoacyl-tRNA synthetase class II (D/K/N)" evidence="4">
    <location>
        <begin position="2"/>
        <end position="105"/>
    </location>
</feature>
<dbReference type="EC" id="6.1.1.6" evidence="5"/>
<dbReference type="PANTHER" id="PTHR42918:SF15">
    <property type="entry name" value="LYSINE--TRNA LIGASE, CHLOROPLASTIC_MITOCHONDRIAL"/>
    <property type="match status" value="1"/>
</dbReference>
<organism evidence="5">
    <name type="scientific">bioreactor metagenome</name>
    <dbReference type="NCBI Taxonomy" id="1076179"/>
    <lineage>
        <taxon>unclassified sequences</taxon>
        <taxon>metagenomes</taxon>
        <taxon>ecological metagenomes</taxon>
    </lineage>
</organism>
<dbReference type="InterPro" id="IPR045864">
    <property type="entry name" value="aa-tRNA-synth_II/BPL/LPL"/>
</dbReference>
<dbReference type="GO" id="GO:0006430">
    <property type="term" value="P:lysyl-tRNA aminoacylation"/>
    <property type="evidence" value="ECO:0007669"/>
    <property type="project" value="TreeGrafter"/>
</dbReference>
<dbReference type="GO" id="GO:0004824">
    <property type="term" value="F:lysine-tRNA ligase activity"/>
    <property type="evidence" value="ECO:0007669"/>
    <property type="project" value="UniProtKB-EC"/>
</dbReference>
<evidence type="ECO:0000256" key="3">
    <source>
        <dbReference type="ARBA" id="ARBA00022840"/>
    </source>
</evidence>
<dbReference type="Pfam" id="PF00152">
    <property type="entry name" value="tRNA-synt_2"/>
    <property type="match status" value="1"/>
</dbReference>
<keyword evidence="2" id="KW-0547">Nucleotide-binding</keyword>
<sequence>MSPLARANDEKPGISDRFQLIINGAEIINAYSELVNPREQRERLIEQARCKASGDEEAMVMDEDYVTAMEYGMPPISGWGMGIDRVFQVLTGTDNIRDSIMFPLMKPSNGV</sequence>
<reference evidence="5" key="1">
    <citation type="submission" date="2019-08" db="EMBL/GenBank/DDBJ databases">
        <authorList>
            <person name="Kucharzyk K."/>
            <person name="Murdoch R.W."/>
            <person name="Higgins S."/>
            <person name="Loffler F."/>
        </authorList>
    </citation>
    <scope>NUCLEOTIDE SEQUENCE</scope>
</reference>
<dbReference type="InterPro" id="IPR004364">
    <property type="entry name" value="Aa-tRNA-synt_II"/>
</dbReference>
<dbReference type="PANTHER" id="PTHR42918">
    <property type="entry name" value="LYSYL-TRNA SYNTHETASE"/>
    <property type="match status" value="1"/>
</dbReference>
<dbReference type="SUPFAM" id="SSF55681">
    <property type="entry name" value="Class II aaRS and biotin synthetases"/>
    <property type="match status" value="1"/>
</dbReference>
<accession>A0A645EIM8</accession>
<proteinExistence type="predicted"/>
<keyword evidence="1 5" id="KW-0436">Ligase</keyword>
<comment type="caution">
    <text evidence="5">The sequence shown here is derived from an EMBL/GenBank/DDBJ whole genome shotgun (WGS) entry which is preliminary data.</text>
</comment>
<evidence type="ECO:0000313" key="5">
    <source>
        <dbReference type="EMBL" id="MPN01875.1"/>
    </source>
</evidence>
<dbReference type="EMBL" id="VSSQ01047850">
    <property type="protein sequence ID" value="MPN01875.1"/>
    <property type="molecule type" value="Genomic_DNA"/>
</dbReference>
<dbReference type="GO" id="GO:0000049">
    <property type="term" value="F:tRNA binding"/>
    <property type="evidence" value="ECO:0007669"/>
    <property type="project" value="TreeGrafter"/>
</dbReference>